<dbReference type="EMBL" id="ML119866">
    <property type="protein sequence ID" value="RPA72326.1"/>
    <property type="molecule type" value="Genomic_DNA"/>
</dbReference>
<protein>
    <submittedName>
        <fullName evidence="2">Uncharacterized protein</fullName>
    </submittedName>
</protein>
<proteinExistence type="predicted"/>
<name>A0A3N4HGX5_ASCIM</name>
<keyword evidence="3" id="KW-1185">Reference proteome</keyword>
<dbReference type="AlphaFoldDB" id="A0A3N4HGX5"/>
<sequence>MPPKPRYSTEPIKPPSKDTKGYAAAIAAGIKKRRTQRERAWSSKAAPTQDTRAERASRKISKERAKIQRSESPEADPSDETVCRSRFAIQGQHIFLESNKQGLPSDANSTIPSYSCPADDPCHSVFPEFIRCANLDCSVALCCGMKQKYKKVGEKKTEAEKAGMSRDERKEARRPYAKDDRGFVIRDPERDRLCGVMATPEVFSTAAEEAGYLNFCGEMGDMSVNEIQEIAEKERVLEMEESKKW</sequence>
<dbReference type="Proteomes" id="UP000275078">
    <property type="component" value="Unassembled WGS sequence"/>
</dbReference>
<evidence type="ECO:0000313" key="2">
    <source>
        <dbReference type="EMBL" id="RPA72326.1"/>
    </source>
</evidence>
<evidence type="ECO:0000256" key="1">
    <source>
        <dbReference type="SAM" id="MobiDB-lite"/>
    </source>
</evidence>
<evidence type="ECO:0000313" key="3">
    <source>
        <dbReference type="Proteomes" id="UP000275078"/>
    </source>
</evidence>
<feature type="compositionally biased region" description="Basic and acidic residues" evidence="1">
    <location>
        <begin position="51"/>
        <end position="72"/>
    </location>
</feature>
<reference evidence="2 3" key="1">
    <citation type="journal article" date="2018" name="Nat. Ecol. Evol.">
        <title>Pezizomycetes genomes reveal the molecular basis of ectomycorrhizal truffle lifestyle.</title>
        <authorList>
            <person name="Murat C."/>
            <person name="Payen T."/>
            <person name="Noel B."/>
            <person name="Kuo A."/>
            <person name="Morin E."/>
            <person name="Chen J."/>
            <person name="Kohler A."/>
            <person name="Krizsan K."/>
            <person name="Balestrini R."/>
            <person name="Da Silva C."/>
            <person name="Montanini B."/>
            <person name="Hainaut M."/>
            <person name="Levati E."/>
            <person name="Barry K.W."/>
            <person name="Belfiori B."/>
            <person name="Cichocki N."/>
            <person name="Clum A."/>
            <person name="Dockter R.B."/>
            <person name="Fauchery L."/>
            <person name="Guy J."/>
            <person name="Iotti M."/>
            <person name="Le Tacon F."/>
            <person name="Lindquist E.A."/>
            <person name="Lipzen A."/>
            <person name="Malagnac F."/>
            <person name="Mello A."/>
            <person name="Molinier V."/>
            <person name="Miyauchi S."/>
            <person name="Poulain J."/>
            <person name="Riccioni C."/>
            <person name="Rubini A."/>
            <person name="Sitrit Y."/>
            <person name="Splivallo R."/>
            <person name="Traeger S."/>
            <person name="Wang M."/>
            <person name="Zifcakova L."/>
            <person name="Wipf D."/>
            <person name="Zambonelli A."/>
            <person name="Paolocci F."/>
            <person name="Nowrousian M."/>
            <person name="Ottonello S."/>
            <person name="Baldrian P."/>
            <person name="Spatafora J.W."/>
            <person name="Henrissat B."/>
            <person name="Nagy L.G."/>
            <person name="Aury J.M."/>
            <person name="Wincker P."/>
            <person name="Grigoriev I.V."/>
            <person name="Bonfante P."/>
            <person name="Martin F.M."/>
        </authorList>
    </citation>
    <scope>NUCLEOTIDE SEQUENCE [LARGE SCALE GENOMIC DNA]</scope>
    <source>
        <strain evidence="2 3">RN42</strain>
    </source>
</reference>
<feature type="region of interest" description="Disordered" evidence="1">
    <location>
        <begin position="1"/>
        <end position="81"/>
    </location>
</feature>
<organism evidence="2 3">
    <name type="scientific">Ascobolus immersus RN42</name>
    <dbReference type="NCBI Taxonomy" id="1160509"/>
    <lineage>
        <taxon>Eukaryota</taxon>
        <taxon>Fungi</taxon>
        <taxon>Dikarya</taxon>
        <taxon>Ascomycota</taxon>
        <taxon>Pezizomycotina</taxon>
        <taxon>Pezizomycetes</taxon>
        <taxon>Pezizales</taxon>
        <taxon>Ascobolaceae</taxon>
        <taxon>Ascobolus</taxon>
    </lineage>
</organism>
<gene>
    <name evidence="2" type="ORF">BJ508DRAFT_314828</name>
</gene>
<accession>A0A3N4HGX5</accession>